<reference evidence="1 2" key="1">
    <citation type="submission" date="2011-09" db="EMBL/GenBank/DDBJ databases">
        <authorList>
            <person name="Weinstock G."/>
            <person name="Sodergren E."/>
            <person name="Clifton S."/>
            <person name="Fulton L."/>
            <person name="Fulton B."/>
            <person name="Courtney L."/>
            <person name="Fronick C."/>
            <person name="Harrison M."/>
            <person name="Strong C."/>
            <person name="Farmer C."/>
            <person name="Delahaunty K."/>
            <person name="Markovic C."/>
            <person name="Hall O."/>
            <person name="Minx P."/>
            <person name="Tomlinson C."/>
            <person name="Mitreva M."/>
            <person name="Hou S."/>
            <person name="Chen J."/>
            <person name="Wollam A."/>
            <person name="Pepin K.H."/>
            <person name="Johnson M."/>
            <person name="Bhonagiri V."/>
            <person name="Zhang X."/>
            <person name="Suruliraj S."/>
            <person name="Warren W."/>
            <person name="Chinwalla A."/>
            <person name="Mardis E.R."/>
            <person name="Wilson R.K."/>
        </authorList>
    </citation>
    <scope>NUCLEOTIDE SEQUENCE [LARGE SCALE GENOMIC DNA]</scope>
    <source>
        <strain evidence="1 2">F0435</strain>
    </source>
</reference>
<name>H1LJT9_9LACO</name>
<gene>
    <name evidence="1" type="ORF">HMPREF9104_02881</name>
</gene>
<evidence type="ECO:0000313" key="1">
    <source>
        <dbReference type="EMBL" id="EHO48256.1"/>
    </source>
</evidence>
<organism evidence="1 2">
    <name type="scientific">Lentilactobacillus kisonensis F0435</name>
    <dbReference type="NCBI Taxonomy" id="797516"/>
    <lineage>
        <taxon>Bacteria</taxon>
        <taxon>Bacillati</taxon>
        <taxon>Bacillota</taxon>
        <taxon>Bacilli</taxon>
        <taxon>Lactobacillales</taxon>
        <taxon>Lactobacillaceae</taxon>
        <taxon>Lentilactobacillus</taxon>
    </lineage>
</organism>
<proteinExistence type="predicted"/>
<dbReference type="AlphaFoldDB" id="H1LJT9"/>
<dbReference type="Proteomes" id="UP000005025">
    <property type="component" value="Unassembled WGS sequence"/>
</dbReference>
<evidence type="ECO:0000313" key="2">
    <source>
        <dbReference type="Proteomes" id="UP000005025"/>
    </source>
</evidence>
<sequence>MNQFLNRKWLKLSFTWNHVNDSFSYFLFIFSQRAYSLNSLPW</sequence>
<protein>
    <submittedName>
        <fullName evidence="1">Uncharacterized protein</fullName>
    </submittedName>
</protein>
<comment type="caution">
    <text evidence="1">The sequence shown here is derived from an EMBL/GenBank/DDBJ whole genome shotgun (WGS) entry which is preliminary data.</text>
</comment>
<dbReference type="EMBL" id="AGRJ01000240">
    <property type="protein sequence ID" value="EHO48256.1"/>
    <property type="molecule type" value="Genomic_DNA"/>
</dbReference>
<accession>H1LJT9</accession>
<dbReference type="HOGENOM" id="CLU_3253237_0_0_9"/>